<dbReference type="SUPFAM" id="SSF55729">
    <property type="entry name" value="Acyl-CoA N-acyltransferases (Nat)"/>
    <property type="match status" value="1"/>
</dbReference>
<feature type="transmembrane region" description="Helical" evidence="6">
    <location>
        <begin position="92"/>
        <end position="113"/>
    </location>
</feature>
<evidence type="ECO:0000259" key="7">
    <source>
        <dbReference type="Pfam" id="PF09924"/>
    </source>
</evidence>
<dbReference type="EMBL" id="BMYQ01000001">
    <property type="protein sequence ID" value="GGW23873.1"/>
    <property type="molecule type" value="Genomic_DNA"/>
</dbReference>
<protein>
    <recommendedName>
        <fullName evidence="7">Phosphatidylglycerol lysyltransferase C-terminal domain-containing protein</fullName>
    </recommendedName>
</protein>
<feature type="transmembrane region" description="Helical" evidence="6">
    <location>
        <begin position="163"/>
        <end position="182"/>
    </location>
</feature>
<keyword evidence="3 6" id="KW-0812">Transmembrane</keyword>
<organism evidence="8 9">
    <name type="scientific">Gemmobacter lanyuensis</name>
    <dbReference type="NCBI Taxonomy" id="1054497"/>
    <lineage>
        <taxon>Bacteria</taxon>
        <taxon>Pseudomonadati</taxon>
        <taxon>Pseudomonadota</taxon>
        <taxon>Alphaproteobacteria</taxon>
        <taxon>Rhodobacterales</taxon>
        <taxon>Paracoccaceae</taxon>
        <taxon>Gemmobacter</taxon>
    </lineage>
</organism>
<keyword evidence="4 6" id="KW-1133">Transmembrane helix</keyword>
<dbReference type="AlphaFoldDB" id="A0A918IPD8"/>
<reference evidence="8" key="2">
    <citation type="submission" date="2020-09" db="EMBL/GenBank/DDBJ databases">
        <authorList>
            <person name="Sun Q."/>
            <person name="Kim S."/>
        </authorList>
    </citation>
    <scope>NUCLEOTIDE SEQUENCE</scope>
    <source>
        <strain evidence="8">KCTC 23714</strain>
    </source>
</reference>
<feature type="transmembrane region" description="Helical" evidence="6">
    <location>
        <begin position="15"/>
        <end position="34"/>
    </location>
</feature>
<evidence type="ECO:0000256" key="5">
    <source>
        <dbReference type="ARBA" id="ARBA00023136"/>
    </source>
</evidence>
<keyword evidence="9" id="KW-1185">Reference proteome</keyword>
<evidence type="ECO:0000256" key="1">
    <source>
        <dbReference type="ARBA" id="ARBA00004651"/>
    </source>
</evidence>
<feature type="transmembrane region" description="Helical" evidence="6">
    <location>
        <begin position="227"/>
        <end position="247"/>
    </location>
</feature>
<accession>A0A918IPD8</accession>
<dbReference type="GO" id="GO:0016755">
    <property type="term" value="F:aminoacyltransferase activity"/>
    <property type="evidence" value="ECO:0007669"/>
    <property type="project" value="TreeGrafter"/>
</dbReference>
<dbReference type="GO" id="GO:0005886">
    <property type="term" value="C:plasma membrane"/>
    <property type="evidence" value="ECO:0007669"/>
    <property type="project" value="UniProtKB-SubCell"/>
</dbReference>
<dbReference type="InterPro" id="IPR016181">
    <property type="entry name" value="Acyl_CoA_acyltransferase"/>
</dbReference>
<feature type="transmembrane region" description="Helical" evidence="6">
    <location>
        <begin position="54"/>
        <end position="72"/>
    </location>
</feature>
<comment type="subcellular location">
    <subcellularLocation>
        <location evidence="1">Cell membrane</location>
        <topology evidence="1">Multi-pass membrane protein</topology>
    </subcellularLocation>
</comment>
<evidence type="ECO:0000256" key="3">
    <source>
        <dbReference type="ARBA" id="ARBA00022692"/>
    </source>
</evidence>
<evidence type="ECO:0000256" key="2">
    <source>
        <dbReference type="ARBA" id="ARBA00022475"/>
    </source>
</evidence>
<dbReference type="RefSeq" id="WP_189632591.1">
    <property type="nucleotide sequence ID" value="NZ_BMYQ01000001.1"/>
</dbReference>
<proteinExistence type="predicted"/>
<evidence type="ECO:0000313" key="9">
    <source>
        <dbReference type="Proteomes" id="UP000628984"/>
    </source>
</evidence>
<dbReference type="PANTHER" id="PTHR34697:SF2">
    <property type="entry name" value="PHOSPHATIDYLGLYCEROL LYSYLTRANSFERASE"/>
    <property type="match status" value="1"/>
</dbReference>
<evidence type="ECO:0000313" key="8">
    <source>
        <dbReference type="EMBL" id="GGW23873.1"/>
    </source>
</evidence>
<evidence type="ECO:0000256" key="6">
    <source>
        <dbReference type="SAM" id="Phobius"/>
    </source>
</evidence>
<dbReference type="GO" id="GO:0055091">
    <property type="term" value="P:phospholipid homeostasis"/>
    <property type="evidence" value="ECO:0007669"/>
    <property type="project" value="TreeGrafter"/>
</dbReference>
<feature type="domain" description="Phosphatidylglycerol lysyltransferase C-terminal" evidence="7">
    <location>
        <begin position="354"/>
        <end position="586"/>
    </location>
</feature>
<feature type="transmembrane region" description="Helical" evidence="6">
    <location>
        <begin position="133"/>
        <end position="151"/>
    </location>
</feature>
<keyword evidence="2" id="KW-1003">Cell membrane</keyword>
<name>A0A918IPD8_9RHOB</name>
<dbReference type="InterPro" id="IPR024320">
    <property type="entry name" value="LPG_synthase_C"/>
</dbReference>
<dbReference type="Proteomes" id="UP000628984">
    <property type="component" value="Unassembled WGS sequence"/>
</dbReference>
<feature type="transmembrane region" description="Helical" evidence="6">
    <location>
        <begin position="267"/>
        <end position="291"/>
    </location>
</feature>
<reference evidence="8" key="1">
    <citation type="journal article" date="2014" name="Int. J. Syst. Evol. Microbiol.">
        <title>Complete genome sequence of Corynebacterium casei LMG S-19264T (=DSM 44701T), isolated from a smear-ripened cheese.</title>
        <authorList>
            <consortium name="US DOE Joint Genome Institute (JGI-PGF)"/>
            <person name="Walter F."/>
            <person name="Albersmeier A."/>
            <person name="Kalinowski J."/>
            <person name="Ruckert C."/>
        </authorList>
    </citation>
    <scope>NUCLEOTIDE SEQUENCE</scope>
    <source>
        <strain evidence="8">KCTC 23714</strain>
    </source>
</reference>
<feature type="transmembrane region" description="Helical" evidence="6">
    <location>
        <begin position="194"/>
        <end position="215"/>
    </location>
</feature>
<evidence type="ECO:0000256" key="4">
    <source>
        <dbReference type="ARBA" id="ARBA00022989"/>
    </source>
</evidence>
<comment type="caution">
    <text evidence="8">The sequence shown here is derived from an EMBL/GenBank/DDBJ whole genome shotgun (WGS) entry which is preliminary data.</text>
</comment>
<feature type="transmembrane region" description="Helical" evidence="6">
    <location>
        <begin position="584"/>
        <end position="604"/>
    </location>
</feature>
<dbReference type="InterPro" id="IPR051211">
    <property type="entry name" value="PG_lysyltransferase"/>
</dbReference>
<keyword evidence="5 6" id="KW-0472">Membrane</keyword>
<dbReference type="Pfam" id="PF09924">
    <property type="entry name" value="LPG_synthase_C"/>
    <property type="match status" value="1"/>
</dbReference>
<sequence>MPVTSIVKHRGLGRALGRLLVSGGLIAGSAWLVHRHFAELDLRSVGAEVADLALWQWAGAALATLVAFIAVAGQEREIVRAMGLAAPRVGRVGAAAAAVSQTLGFGPVIGAILRRRLRPDLTVAQSVAISGTITLAFFAGIGLLGAAALILTPEMGLAREGALALVGLIGLGTLAFHAFPLWPFGLVRPAPQVVLRLLVWIVLDVAMLCLAFHLLLPQSAALPGLSFLPVFILALAFGLVSGSPAGAGPFEVTVLAHLPMVDAAEAAAAIVAFRLISYVIPAVIGAGYAVLAPGAGLRAPAAAAGRGPRPGVLEFDLYAAPRAELQLCRAGTLSLRPLGVGAVWLGRQTPLCDLRVGDPVGRPMGAPLDLHPADLTGGLRPRFCYKIGGRTAALARASCMVVLPYAQEAVLCPTRFTLGGPARAGLRRKLNHAARAGIAVSEAEALPLPEMEAVHRAWLGKRRHERGFSMGRWGVDYVRGQRVFLARDAQGQLVAWISFHACRGEWVLDLVRYRPDVPDGTLYALVVAAIDSASALKVGRLSLAAVLQAGGHGLYGWGLGRAAAQARGLHQFKAAFRPRWEPRYLAATSWPALALGLLICTLGIHRRR</sequence>
<dbReference type="PANTHER" id="PTHR34697">
    <property type="entry name" value="PHOSPHATIDYLGLYCEROL LYSYLTRANSFERASE"/>
    <property type="match status" value="1"/>
</dbReference>
<gene>
    <name evidence="8" type="ORF">GCM10011452_09010</name>
</gene>